<dbReference type="Proteomes" id="UP001500707">
    <property type="component" value="Unassembled WGS sequence"/>
</dbReference>
<evidence type="ECO:0000313" key="1">
    <source>
        <dbReference type="EMBL" id="GAA3599241.1"/>
    </source>
</evidence>
<name>A0ABP6Z9X2_9ACTN</name>
<gene>
    <name evidence="1" type="ORF">GCM10022295_93470</name>
</gene>
<keyword evidence="2" id="KW-1185">Reference proteome</keyword>
<sequence length="95" mass="10139">MAGQRNLACRTVCCDPNDAGRFAGLHAAGVVGTEIPVSQAVAAEVALSFYRRFAGPENASVGEALRKTRIDLLRKGNRGKHPPMSLMLLNSSLRC</sequence>
<dbReference type="EMBL" id="BAABCE010000076">
    <property type="protein sequence ID" value="GAA3599241.1"/>
    <property type="molecule type" value="Genomic_DNA"/>
</dbReference>
<protein>
    <submittedName>
        <fullName evidence="1">Uncharacterized protein</fullName>
    </submittedName>
</protein>
<proteinExistence type="predicted"/>
<reference evidence="2" key="1">
    <citation type="journal article" date="2019" name="Int. J. Syst. Evol. Microbiol.">
        <title>The Global Catalogue of Microorganisms (GCM) 10K type strain sequencing project: providing services to taxonomists for standard genome sequencing and annotation.</title>
        <authorList>
            <consortium name="The Broad Institute Genomics Platform"/>
            <consortium name="The Broad Institute Genome Sequencing Center for Infectious Disease"/>
            <person name="Wu L."/>
            <person name="Ma J."/>
        </authorList>
    </citation>
    <scope>NUCLEOTIDE SEQUENCE [LARGE SCALE GENOMIC DNA]</scope>
    <source>
        <strain evidence="2">JCM 17656</strain>
    </source>
</reference>
<comment type="caution">
    <text evidence="1">The sequence shown here is derived from an EMBL/GenBank/DDBJ whole genome shotgun (WGS) entry which is preliminary data.</text>
</comment>
<evidence type="ECO:0000313" key="2">
    <source>
        <dbReference type="Proteomes" id="UP001500707"/>
    </source>
</evidence>
<accession>A0ABP6Z9X2</accession>
<organism evidence="1 2">
    <name type="scientific">Streptomyces osmaniensis</name>
    <dbReference type="NCBI Taxonomy" id="593134"/>
    <lineage>
        <taxon>Bacteria</taxon>
        <taxon>Bacillati</taxon>
        <taxon>Actinomycetota</taxon>
        <taxon>Actinomycetes</taxon>
        <taxon>Kitasatosporales</taxon>
        <taxon>Streptomycetaceae</taxon>
        <taxon>Streptomyces</taxon>
    </lineage>
</organism>